<feature type="domain" description="F-box" evidence="2">
    <location>
        <begin position="1"/>
        <end position="45"/>
    </location>
</feature>
<dbReference type="PANTHER" id="PTHR31672:SF13">
    <property type="entry name" value="F-BOX PROTEIN CPR30-LIKE"/>
    <property type="match status" value="1"/>
</dbReference>
<name>A0AAW2XLF8_9LAMI</name>
<organism evidence="3">
    <name type="scientific">Sesamum latifolium</name>
    <dbReference type="NCBI Taxonomy" id="2727402"/>
    <lineage>
        <taxon>Eukaryota</taxon>
        <taxon>Viridiplantae</taxon>
        <taxon>Streptophyta</taxon>
        <taxon>Embryophyta</taxon>
        <taxon>Tracheophyta</taxon>
        <taxon>Spermatophyta</taxon>
        <taxon>Magnoliopsida</taxon>
        <taxon>eudicotyledons</taxon>
        <taxon>Gunneridae</taxon>
        <taxon>Pentapetalae</taxon>
        <taxon>asterids</taxon>
        <taxon>lamiids</taxon>
        <taxon>Lamiales</taxon>
        <taxon>Pedaliaceae</taxon>
        <taxon>Sesamum</taxon>
    </lineage>
</organism>
<dbReference type="InterPro" id="IPR017451">
    <property type="entry name" value="F-box-assoc_interact_dom"/>
</dbReference>
<comment type="caution">
    <text evidence="3">The sequence shown here is derived from an EMBL/GenBank/DDBJ whole genome shotgun (WGS) entry which is preliminary data.</text>
</comment>
<dbReference type="SUPFAM" id="SSF81383">
    <property type="entry name" value="F-box domain"/>
    <property type="match status" value="1"/>
</dbReference>
<dbReference type="NCBIfam" id="TIGR01640">
    <property type="entry name" value="F_box_assoc_1"/>
    <property type="match status" value="1"/>
</dbReference>
<sequence length="369" mass="42606">MLPALPFEIITIILMMLPTETLVRLQCVCRAWRDLIRDPMFIKQHSEIRASKGKGYLLYVQMDYEPGRAFTLLCEETFEQALEIDIPFQPVDLFLVVIGSCNGLLCVSDTDRFGTVIYLCNPYIRRCRVINHPITGVVESSDTRNGSVSLGFGYYDKTDDYKIVRIVALDDEHDQETVDHTEVEVYSSITNSWKNVEVECFSWSICDAKSELVVCDSVHWRAFHKYTNKDVLVILAFHLGNETFQQIMLPNYEVDGEDFMECITLYKGNLSLFLFKKVDRQHRRQEQYCYLWVMNEYGVYGSWTKTLAVTLAPPVIRPLGFTRNDEIIFEDYEQDLVVCNFDSCAGKALRVEAMGLLYFGSYMDSLVLP</sequence>
<dbReference type="EMBL" id="JACGWN010000003">
    <property type="protein sequence ID" value="KAL0454638.1"/>
    <property type="molecule type" value="Genomic_DNA"/>
</dbReference>
<evidence type="ECO:0000259" key="2">
    <source>
        <dbReference type="PROSITE" id="PS50181"/>
    </source>
</evidence>
<evidence type="ECO:0000256" key="1">
    <source>
        <dbReference type="SAM" id="SignalP"/>
    </source>
</evidence>
<dbReference type="InterPro" id="IPR036047">
    <property type="entry name" value="F-box-like_dom_sf"/>
</dbReference>
<dbReference type="SMART" id="SM00256">
    <property type="entry name" value="FBOX"/>
    <property type="match status" value="1"/>
</dbReference>
<dbReference type="InterPro" id="IPR006527">
    <property type="entry name" value="F-box-assoc_dom_typ1"/>
</dbReference>
<dbReference type="InterPro" id="IPR050796">
    <property type="entry name" value="SCF_F-box_component"/>
</dbReference>
<accession>A0AAW2XLF8</accession>
<evidence type="ECO:0000313" key="3">
    <source>
        <dbReference type="EMBL" id="KAL0454638.1"/>
    </source>
</evidence>
<dbReference type="PROSITE" id="PS50181">
    <property type="entry name" value="FBOX"/>
    <property type="match status" value="1"/>
</dbReference>
<dbReference type="Pfam" id="PF00646">
    <property type="entry name" value="F-box"/>
    <property type="match status" value="1"/>
</dbReference>
<feature type="signal peptide" evidence="1">
    <location>
        <begin position="1"/>
        <end position="21"/>
    </location>
</feature>
<dbReference type="AlphaFoldDB" id="A0AAW2XLF8"/>
<protein>
    <submittedName>
        <fullName evidence="3">F-box protein</fullName>
    </submittedName>
</protein>
<keyword evidence="1" id="KW-0732">Signal</keyword>
<proteinExistence type="predicted"/>
<reference evidence="3" key="1">
    <citation type="submission" date="2020-06" db="EMBL/GenBank/DDBJ databases">
        <authorList>
            <person name="Li T."/>
            <person name="Hu X."/>
            <person name="Zhang T."/>
            <person name="Song X."/>
            <person name="Zhang H."/>
            <person name="Dai N."/>
            <person name="Sheng W."/>
            <person name="Hou X."/>
            <person name="Wei L."/>
        </authorList>
    </citation>
    <scope>NUCLEOTIDE SEQUENCE</scope>
    <source>
        <strain evidence="3">KEN1</strain>
        <tissue evidence="3">Leaf</tissue>
    </source>
</reference>
<feature type="chain" id="PRO_5043464186" evidence="1">
    <location>
        <begin position="22"/>
        <end position="369"/>
    </location>
</feature>
<dbReference type="Gene3D" id="1.20.1280.50">
    <property type="match status" value="1"/>
</dbReference>
<dbReference type="PANTHER" id="PTHR31672">
    <property type="entry name" value="BNACNNG10540D PROTEIN"/>
    <property type="match status" value="1"/>
</dbReference>
<dbReference type="Pfam" id="PF07734">
    <property type="entry name" value="FBA_1"/>
    <property type="match status" value="1"/>
</dbReference>
<dbReference type="InterPro" id="IPR001810">
    <property type="entry name" value="F-box_dom"/>
</dbReference>
<reference evidence="3" key="2">
    <citation type="journal article" date="2024" name="Plant">
        <title>Genomic evolution and insights into agronomic trait innovations of Sesamum species.</title>
        <authorList>
            <person name="Miao H."/>
            <person name="Wang L."/>
            <person name="Qu L."/>
            <person name="Liu H."/>
            <person name="Sun Y."/>
            <person name="Le M."/>
            <person name="Wang Q."/>
            <person name="Wei S."/>
            <person name="Zheng Y."/>
            <person name="Lin W."/>
            <person name="Duan Y."/>
            <person name="Cao H."/>
            <person name="Xiong S."/>
            <person name="Wang X."/>
            <person name="Wei L."/>
            <person name="Li C."/>
            <person name="Ma Q."/>
            <person name="Ju M."/>
            <person name="Zhao R."/>
            <person name="Li G."/>
            <person name="Mu C."/>
            <person name="Tian Q."/>
            <person name="Mei H."/>
            <person name="Zhang T."/>
            <person name="Gao T."/>
            <person name="Zhang H."/>
        </authorList>
    </citation>
    <scope>NUCLEOTIDE SEQUENCE</scope>
    <source>
        <strain evidence="3">KEN1</strain>
    </source>
</reference>
<gene>
    <name evidence="3" type="ORF">Slati_0803000</name>
</gene>